<feature type="transmembrane region" description="Helical" evidence="12">
    <location>
        <begin position="6"/>
        <end position="25"/>
    </location>
</feature>
<dbReference type="EMBL" id="CMVM020000188">
    <property type="status" value="NOT_ANNOTATED_CDS"/>
    <property type="molecule type" value="Genomic_DNA"/>
</dbReference>
<comment type="catalytic activity">
    <reaction evidence="11">
        <text>an alpha-D-Man-(1-&gt;2)-alpha-D-Man-(1-&gt;2)-alpha-D-Man-(1-&gt;3)-[alpha-D-Man-(1-&gt;2)-alpha-D-Man-(1-&gt;3)-alpha-D-Man-(1-&gt;6)]-beta-D-Man-(1-&gt;4)-beta-D-GlcNAc-(1-&gt;4)-alpha-D-GlcNAc-diphospho-di-trans,poly-cis-dolichol + a di-trans,poly-cis-dolichyl beta-D-mannosyl phosphate = an alpha-D-Man-(1-&gt;2)-alpha-D-Man-(1-&gt;2)-alpha-D-Man-(1-&gt;3)-[alpha-D-Man-(1-&gt;2)-alpha-D-Man-(1-&gt;3)-[alpha-D-Man-(1-&gt;6)]-alpha-D-Man-(1-&gt;6)]-beta-D-Man-(1-&gt;4)-beta-D-GlcNAc-(1-&gt;4)-alpha-D-GlcNAc-diphospho-di-trans,poly-cis-dolichol + a di-trans,poly-cis-dolichyl phosphate + H(+)</text>
        <dbReference type="Rhea" id="RHEA:29535"/>
        <dbReference type="Rhea" id="RHEA-COMP:19498"/>
        <dbReference type="Rhea" id="RHEA-COMP:19501"/>
        <dbReference type="Rhea" id="RHEA-COMP:19518"/>
        <dbReference type="Rhea" id="RHEA-COMP:19519"/>
        <dbReference type="ChEBI" id="CHEBI:15378"/>
        <dbReference type="ChEBI" id="CHEBI:57683"/>
        <dbReference type="ChEBI" id="CHEBI:58211"/>
        <dbReference type="ChEBI" id="CHEBI:132517"/>
        <dbReference type="ChEBI" id="CHEBI:132519"/>
        <dbReference type="EC" id="2.4.1.260"/>
    </reaction>
    <physiologicalReaction direction="left-to-right" evidence="11">
        <dbReference type="Rhea" id="RHEA:29536"/>
    </physiologicalReaction>
</comment>
<comment type="similarity">
    <text evidence="3 12">Belongs to the glycosyltransferase 22 family.</text>
</comment>
<keyword evidence="14" id="KW-1185">Reference proteome</keyword>
<dbReference type="InterPro" id="IPR005599">
    <property type="entry name" value="GPI_mannosylTrfase"/>
</dbReference>
<feature type="transmembrane region" description="Helical" evidence="12">
    <location>
        <begin position="199"/>
        <end position="221"/>
    </location>
</feature>
<feature type="transmembrane region" description="Helical" evidence="12">
    <location>
        <begin position="309"/>
        <end position="330"/>
    </location>
</feature>
<evidence type="ECO:0000256" key="1">
    <source>
        <dbReference type="ARBA" id="ARBA00004477"/>
    </source>
</evidence>
<evidence type="ECO:0000256" key="10">
    <source>
        <dbReference type="ARBA" id="ARBA00044721"/>
    </source>
</evidence>
<comment type="pathway">
    <text evidence="2">Protein modification; protein glycosylation.</text>
</comment>
<evidence type="ECO:0000256" key="9">
    <source>
        <dbReference type="ARBA" id="ARBA00023136"/>
    </source>
</evidence>
<name>A0A8R1TN28_ONCVO</name>
<dbReference type="Proteomes" id="UP000024404">
    <property type="component" value="Unassembled WGS sequence"/>
</dbReference>
<evidence type="ECO:0000256" key="12">
    <source>
        <dbReference type="RuleBase" id="RU363075"/>
    </source>
</evidence>
<evidence type="ECO:0000313" key="13">
    <source>
        <dbReference type="EnsemblMetazoa" id="OVOC13501.1"/>
    </source>
</evidence>
<feature type="transmembrane region" description="Helical" evidence="12">
    <location>
        <begin position="86"/>
        <end position="104"/>
    </location>
</feature>
<protein>
    <recommendedName>
        <fullName evidence="12">Mannosyltransferase</fullName>
        <ecNumber evidence="12">2.4.1.-</ecNumber>
    </recommendedName>
</protein>
<dbReference type="Pfam" id="PF03901">
    <property type="entry name" value="Glyco_transf_22"/>
    <property type="match status" value="1"/>
</dbReference>
<evidence type="ECO:0000256" key="2">
    <source>
        <dbReference type="ARBA" id="ARBA00004922"/>
    </source>
</evidence>
<dbReference type="GO" id="GO:0006487">
    <property type="term" value="P:protein N-linked glycosylation"/>
    <property type="evidence" value="ECO:0007669"/>
    <property type="project" value="TreeGrafter"/>
</dbReference>
<comment type="function">
    <text evidence="10">Mannosyltransferase that operates in the biosynthetic pathway of dolichol-linked oligosaccharides, the glycan precursors employed in protein asparagine (N)-glycosylation. The assembly of dolichol-linked oligosaccharides begins on the cytosolic side of the endoplasmic reticulum membrane and finishes in its lumen. The sequential addition of sugars to dolichol pyrophosphate produces dolichol-linked oligosaccharides containing fourteen sugars, including two GlcNAcs, nine mannoses and three glucoses. Once assembled, the oligosaccharide is transferred from the lipid to nascent proteins by oligosaccharyltransferases. In the lumen of the endoplasmic reticulum, adds the eighth mannose residue in an alpha-1,6 linkage onto Man(7)GlcNAc(2)-PP-dolichol to produce Man(8)GlcNAc(2)-PP-dolichol.</text>
</comment>
<dbReference type="PANTHER" id="PTHR22760">
    <property type="entry name" value="GLYCOSYLTRANSFERASE"/>
    <property type="match status" value="1"/>
</dbReference>
<dbReference type="EC" id="2.4.1.-" evidence="12"/>
<dbReference type="GO" id="GO:0052917">
    <property type="term" value="F:dol-P-Man:Man(7)GlcNAc(2)-PP-Dol alpha-1,6-mannosyltransferase activity"/>
    <property type="evidence" value="ECO:0007669"/>
    <property type="project" value="UniProtKB-EC"/>
</dbReference>
<feature type="transmembrane region" description="Helical" evidence="12">
    <location>
        <begin position="58"/>
        <end position="80"/>
    </location>
</feature>
<keyword evidence="5" id="KW-0808">Transferase</keyword>
<sequence>MSWSKWLLDWLLVGICVLHIIMAPYTKVEESFNMQAIHDILYHRLNFNKYDHHEFPGVVPRTFVGAVAVSIPFVPVVSYFNNISKLWILYGVRLLLGLTILFAFRKFAERIDKKFGRLSGNFLRLTVATQFHFIFYCSRPLPNTFALLGVLWTYQKILDGNWLCAARFATVFILLFRCELILLFGCIFIVPLLTHQLPLFGWNGVIVHCLFTALLTLGLSVPIDSFLWRRWVWPEGEVWWFNVILNRSHEYGVLPYFWYFYSAIPRAMIASTALVPLGALIDRRLLPILMPVVCYISLYSFLPHKELRFIIYIFPLLNVSSAVFCARVWINRWKSMFGMLMAVGVILHLIVNVISTSIFLLASSRNYPGGEALTSLQYSRHFDRNKPVSVYIDNYAAQTGVNRFLQWYDAWEYNKTENLEPSQLARFDFLLIGSYTESDIVNFTAANFFSSHQISYDVEVFQGVELRRIRWFPYYWPNIKFNPQLVVLEKLHYSDSV</sequence>
<keyword evidence="9 12" id="KW-0472">Membrane</keyword>
<evidence type="ECO:0000256" key="11">
    <source>
        <dbReference type="ARBA" id="ARBA00048899"/>
    </source>
</evidence>
<dbReference type="PANTHER" id="PTHR22760:SF1">
    <property type="entry name" value="DOL-P-MAN:MAN(7)GLCNAC(2)-PP-DOL ALPHA-1,6-MANNOSYLTRANSFERASE"/>
    <property type="match status" value="1"/>
</dbReference>
<feature type="transmembrane region" description="Helical" evidence="12">
    <location>
        <begin position="336"/>
        <end position="362"/>
    </location>
</feature>
<evidence type="ECO:0000313" key="14">
    <source>
        <dbReference type="Proteomes" id="UP000024404"/>
    </source>
</evidence>
<organism evidence="13 14">
    <name type="scientific">Onchocerca volvulus</name>
    <dbReference type="NCBI Taxonomy" id="6282"/>
    <lineage>
        <taxon>Eukaryota</taxon>
        <taxon>Metazoa</taxon>
        <taxon>Ecdysozoa</taxon>
        <taxon>Nematoda</taxon>
        <taxon>Chromadorea</taxon>
        <taxon>Rhabditida</taxon>
        <taxon>Spirurina</taxon>
        <taxon>Spiruromorpha</taxon>
        <taxon>Filarioidea</taxon>
        <taxon>Onchocercidae</taxon>
        <taxon>Onchocerca</taxon>
    </lineage>
</organism>
<keyword evidence="8 12" id="KW-1133">Transmembrane helix</keyword>
<feature type="transmembrane region" description="Helical" evidence="12">
    <location>
        <begin position="256"/>
        <end position="279"/>
    </location>
</feature>
<dbReference type="AlphaFoldDB" id="A0A8R1TN28"/>
<proteinExistence type="inferred from homology"/>
<dbReference type="GO" id="GO:0005789">
    <property type="term" value="C:endoplasmic reticulum membrane"/>
    <property type="evidence" value="ECO:0007669"/>
    <property type="project" value="UniProtKB-SubCell"/>
</dbReference>
<feature type="transmembrane region" description="Helical" evidence="12">
    <location>
        <begin position="285"/>
        <end position="302"/>
    </location>
</feature>
<evidence type="ECO:0000256" key="8">
    <source>
        <dbReference type="ARBA" id="ARBA00022989"/>
    </source>
</evidence>
<evidence type="ECO:0000256" key="6">
    <source>
        <dbReference type="ARBA" id="ARBA00022692"/>
    </source>
</evidence>
<evidence type="ECO:0000256" key="7">
    <source>
        <dbReference type="ARBA" id="ARBA00022824"/>
    </source>
</evidence>
<evidence type="ECO:0000256" key="4">
    <source>
        <dbReference type="ARBA" id="ARBA00022676"/>
    </source>
</evidence>
<feature type="transmembrane region" description="Helical" evidence="12">
    <location>
        <begin position="171"/>
        <end position="193"/>
    </location>
</feature>
<evidence type="ECO:0000256" key="5">
    <source>
        <dbReference type="ARBA" id="ARBA00022679"/>
    </source>
</evidence>
<reference evidence="14" key="1">
    <citation type="submission" date="2013-10" db="EMBL/GenBank/DDBJ databases">
        <title>Genome sequencing of Onchocerca volvulus.</title>
        <authorList>
            <person name="Cotton J."/>
            <person name="Tsai J."/>
            <person name="Stanley E."/>
            <person name="Tracey A."/>
            <person name="Holroyd N."/>
            <person name="Lustigman S."/>
            <person name="Berriman M."/>
        </authorList>
    </citation>
    <scope>NUCLEOTIDE SEQUENCE</scope>
</reference>
<keyword evidence="4 12" id="KW-0328">Glycosyltransferase</keyword>
<keyword evidence="6 12" id="KW-0812">Transmembrane</keyword>
<reference evidence="13" key="2">
    <citation type="submission" date="2022-06" db="UniProtKB">
        <authorList>
            <consortium name="EnsemblMetazoa"/>
        </authorList>
    </citation>
    <scope>IDENTIFICATION</scope>
</reference>
<dbReference type="EnsemblMetazoa" id="OVOC13501.1">
    <property type="protein sequence ID" value="OVOC13501.1"/>
    <property type="gene ID" value="WBGene00255530"/>
</dbReference>
<keyword evidence="7 12" id="KW-0256">Endoplasmic reticulum</keyword>
<comment type="subcellular location">
    <subcellularLocation>
        <location evidence="1 12">Endoplasmic reticulum membrane</location>
        <topology evidence="1 12">Multi-pass membrane protein</topology>
    </subcellularLocation>
</comment>
<accession>A0A8R1TN28</accession>
<evidence type="ECO:0000256" key="3">
    <source>
        <dbReference type="ARBA" id="ARBA00007063"/>
    </source>
</evidence>